<feature type="compositionally biased region" description="Basic and acidic residues" evidence="1">
    <location>
        <begin position="25"/>
        <end position="36"/>
    </location>
</feature>
<comment type="caution">
    <text evidence="2">The sequence shown here is derived from an EMBL/GenBank/DDBJ whole genome shotgun (WGS) entry which is preliminary data.</text>
</comment>
<feature type="compositionally biased region" description="Polar residues" evidence="1">
    <location>
        <begin position="58"/>
        <end position="68"/>
    </location>
</feature>
<evidence type="ECO:0000256" key="1">
    <source>
        <dbReference type="SAM" id="MobiDB-lite"/>
    </source>
</evidence>
<dbReference type="AlphaFoldDB" id="A0AAD7SPQ9"/>
<evidence type="ECO:0000313" key="2">
    <source>
        <dbReference type="EMBL" id="KAJ8406358.1"/>
    </source>
</evidence>
<accession>A0AAD7SPQ9</accession>
<organism evidence="2 3">
    <name type="scientific">Aldrovandia affinis</name>
    <dbReference type="NCBI Taxonomy" id="143900"/>
    <lineage>
        <taxon>Eukaryota</taxon>
        <taxon>Metazoa</taxon>
        <taxon>Chordata</taxon>
        <taxon>Craniata</taxon>
        <taxon>Vertebrata</taxon>
        <taxon>Euteleostomi</taxon>
        <taxon>Actinopterygii</taxon>
        <taxon>Neopterygii</taxon>
        <taxon>Teleostei</taxon>
        <taxon>Notacanthiformes</taxon>
        <taxon>Halosauridae</taxon>
        <taxon>Aldrovandia</taxon>
    </lineage>
</organism>
<protein>
    <submittedName>
        <fullName evidence="2">Uncharacterized protein</fullName>
    </submittedName>
</protein>
<gene>
    <name evidence="2" type="ORF">AAFF_G00305890</name>
</gene>
<proteinExistence type="predicted"/>
<feature type="region of interest" description="Disordered" evidence="1">
    <location>
        <begin position="175"/>
        <end position="196"/>
    </location>
</feature>
<feature type="compositionally biased region" description="Low complexity" evidence="1">
    <location>
        <begin position="183"/>
        <end position="196"/>
    </location>
</feature>
<evidence type="ECO:0000313" key="3">
    <source>
        <dbReference type="Proteomes" id="UP001221898"/>
    </source>
</evidence>
<dbReference type="EMBL" id="JAINUG010000044">
    <property type="protein sequence ID" value="KAJ8406358.1"/>
    <property type="molecule type" value="Genomic_DNA"/>
</dbReference>
<name>A0AAD7SPQ9_9TELE</name>
<sequence length="196" mass="20225">MSEAGGKENAPRLFASPASSAATEQDPKITPKEDTIRLIMPKPKTPGPGTGTPGVEDQATTQNASSGSDADGGERPCETASGGRQAGRARRGGVTAESAAVTGNQLPLPLPDKGRSPGQRSPVGFTHGSARAKRHLTDADRACPSAAALQFTRAGGLRSRQQTATPGRKHNVLIATRGEKPFEPSSVEPSPVLNKM</sequence>
<feature type="region of interest" description="Disordered" evidence="1">
    <location>
        <begin position="1"/>
        <end position="133"/>
    </location>
</feature>
<reference evidence="2" key="1">
    <citation type="journal article" date="2023" name="Science">
        <title>Genome structures resolve the early diversification of teleost fishes.</title>
        <authorList>
            <person name="Parey E."/>
            <person name="Louis A."/>
            <person name="Montfort J."/>
            <person name="Bouchez O."/>
            <person name="Roques C."/>
            <person name="Iampietro C."/>
            <person name="Lluch J."/>
            <person name="Castinel A."/>
            <person name="Donnadieu C."/>
            <person name="Desvignes T."/>
            <person name="Floi Bucao C."/>
            <person name="Jouanno E."/>
            <person name="Wen M."/>
            <person name="Mejri S."/>
            <person name="Dirks R."/>
            <person name="Jansen H."/>
            <person name="Henkel C."/>
            <person name="Chen W.J."/>
            <person name="Zahm M."/>
            <person name="Cabau C."/>
            <person name="Klopp C."/>
            <person name="Thompson A.W."/>
            <person name="Robinson-Rechavi M."/>
            <person name="Braasch I."/>
            <person name="Lecointre G."/>
            <person name="Bobe J."/>
            <person name="Postlethwait J.H."/>
            <person name="Berthelot C."/>
            <person name="Roest Crollius H."/>
            <person name="Guiguen Y."/>
        </authorList>
    </citation>
    <scope>NUCLEOTIDE SEQUENCE</scope>
    <source>
        <strain evidence="2">NC1722</strain>
    </source>
</reference>
<feature type="compositionally biased region" description="Basic and acidic residues" evidence="1">
    <location>
        <begin position="1"/>
        <end position="10"/>
    </location>
</feature>
<dbReference type="Proteomes" id="UP001221898">
    <property type="component" value="Unassembled WGS sequence"/>
</dbReference>
<keyword evidence="3" id="KW-1185">Reference proteome</keyword>